<organism evidence="17">
    <name type="scientific">Candidatus Fermentithermobacillus carboniphilus</name>
    <dbReference type="NCBI Taxonomy" id="3085328"/>
    <lineage>
        <taxon>Bacteria</taxon>
        <taxon>Bacillati</taxon>
        <taxon>Bacillota</taxon>
        <taxon>Candidatus Fermentithermobacillia</taxon>
        <taxon>Candidatus Fermentithermobacillales</taxon>
        <taxon>Candidatus Fermentithermobacillaceae</taxon>
        <taxon>Candidatus Fermentithermobacillus</taxon>
    </lineage>
</organism>
<evidence type="ECO:0000256" key="13">
    <source>
        <dbReference type="ARBA" id="ARBA00023204"/>
    </source>
</evidence>
<evidence type="ECO:0000256" key="12">
    <source>
        <dbReference type="ARBA" id="ARBA00022932"/>
    </source>
</evidence>
<dbReference type="GO" id="GO:0005737">
    <property type="term" value="C:cytoplasm"/>
    <property type="evidence" value="ECO:0007669"/>
    <property type="project" value="UniProtKB-SubCell"/>
</dbReference>
<comment type="function">
    <text evidence="14">DNA polymerase III is a complex, multichain enzyme responsible for most of the replicative synthesis in bacteria. This DNA polymerase also exhibits 3' to 5' exonuclease activity. The alpha chain is the DNA polymerase.</text>
</comment>
<dbReference type="SMART" id="SM00481">
    <property type="entry name" value="POLIIIAc"/>
    <property type="match status" value="1"/>
</dbReference>
<proteinExistence type="inferred from homology"/>
<evidence type="ECO:0000256" key="14">
    <source>
        <dbReference type="ARBA" id="ARBA00025611"/>
    </source>
</evidence>
<dbReference type="InterPro" id="IPR011708">
    <property type="entry name" value="DNA_pol3_alpha_NTPase_dom"/>
</dbReference>
<dbReference type="InterPro" id="IPR029460">
    <property type="entry name" value="DNAPol_HHH"/>
</dbReference>
<evidence type="ECO:0000256" key="7">
    <source>
        <dbReference type="ARBA" id="ARBA00022490"/>
    </source>
</evidence>
<evidence type="ECO:0000256" key="4">
    <source>
        <dbReference type="ARBA" id="ARBA00012417"/>
    </source>
</evidence>
<dbReference type="Pfam" id="PF02811">
    <property type="entry name" value="PHP"/>
    <property type="match status" value="1"/>
</dbReference>
<comment type="subcellular location">
    <subcellularLocation>
        <location evidence="1">Cytoplasm</location>
    </subcellularLocation>
</comment>
<dbReference type="SUPFAM" id="SSF89550">
    <property type="entry name" value="PHP domain-like"/>
    <property type="match status" value="1"/>
</dbReference>
<gene>
    <name evidence="17" type="ORF">IMF26_01470</name>
</gene>
<dbReference type="GO" id="GO:0008408">
    <property type="term" value="F:3'-5' exonuclease activity"/>
    <property type="evidence" value="ECO:0007669"/>
    <property type="project" value="InterPro"/>
</dbReference>
<protein>
    <recommendedName>
        <fullName evidence="6">DNA polymerase III subunit alpha</fullName>
        <ecNumber evidence="4">2.7.7.7</ecNumber>
    </recommendedName>
    <alternativeName>
        <fullName evidence="5">Error-prone DNA polymerase</fullName>
    </alternativeName>
</protein>
<evidence type="ECO:0000256" key="8">
    <source>
        <dbReference type="ARBA" id="ARBA00022679"/>
    </source>
</evidence>
<dbReference type="EC" id="2.7.7.7" evidence="4"/>
<dbReference type="KEGG" id="fcz:IMF26_01470"/>
<dbReference type="GO" id="GO:0003676">
    <property type="term" value="F:nucleic acid binding"/>
    <property type="evidence" value="ECO:0007669"/>
    <property type="project" value="InterPro"/>
</dbReference>
<name>A0AAT9LDZ1_9FIRM</name>
<dbReference type="Gene3D" id="1.10.10.1600">
    <property type="entry name" value="Bacterial DNA polymerase III alpha subunit, thumb domain"/>
    <property type="match status" value="1"/>
</dbReference>
<evidence type="ECO:0000256" key="6">
    <source>
        <dbReference type="ARBA" id="ARBA00019114"/>
    </source>
</evidence>
<dbReference type="CDD" id="cd04485">
    <property type="entry name" value="DnaE_OBF"/>
    <property type="match status" value="1"/>
</dbReference>
<dbReference type="NCBIfam" id="NF004225">
    <property type="entry name" value="PRK05672.1"/>
    <property type="match status" value="1"/>
</dbReference>
<dbReference type="Pfam" id="PF14579">
    <property type="entry name" value="HHH_6"/>
    <property type="match status" value="1"/>
</dbReference>
<evidence type="ECO:0000256" key="9">
    <source>
        <dbReference type="ARBA" id="ARBA00022695"/>
    </source>
</evidence>
<keyword evidence="8" id="KW-0808">Transferase</keyword>
<dbReference type="GO" id="GO:0006281">
    <property type="term" value="P:DNA repair"/>
    <property type="evidence" value="ECO:0007669"/>
    <property type="project" value="UniProtKB-KW"/>
</dbReference>
<evidence type="ECO:0000256" key="1">
    <source>
        <dbReference type="ARBA" id="ARBA00004496"/>
    </source>
</evidence>
<sequence>MFVHLHVHSPYSFLDGASPIDEIVARASELGMSSMAITDHDNLSAAVRFVKAAKKAGIKPIIGAELTMEGGFHLTVLCRDKEGYRNLCAALTEAHLNNPRRSPRTSLDTLAAHKNGLLVLTGCRRGLISTLILQKRFSEAREVAEKYRRIFGQDSLFVEISETLLPGSRGLNRYLSELAATFGLKTVATNNVHYARKEDFFVHDVLTCIRTLTKLEDVHPERRLNAENYLKSEREMKEELRDYQESLEMTSVIAESCECPLELGVPNFPSFPVPSGFASSKEFLRHLVFQGVQSRYGRVTGEISSRLEHELKVIEQLGYEDYFLVVWDLVRFAEEQKIRHAGRGSAADSAVAYCLGITDVDPIAQNLLFERFLSVERGEKPDIDVDFDSRRRDEVTEYVYRKYGDDYVASVATYNTFQGRAAIRDAGKAMGYAPEEIDAIAKRLPHISAAMLDEAFEVVPELKSLGIPEKKLKTLISVAEKLADFPRFLSTHLGGVVIAKDPISWFSPVEFSAKGVKILEFDKDDVEDLGLVKIDLLALRTLGAIEDSLGYIEKSLPGEVLDYDRISLDDEETFKRLQRADTIGVFQLESPAQRALQARLGADNIEDIVASVALIRPGPIKGDMVEPFIRRRRGDEGVTYLHPSLEPILKKTYGVVLFQEQVIEIASSIAGFTPGEADSLRRVMTHGRSFSEMQKIGELFVKKAVQRGIERDVAEKVFQCIQGYASYGFCEAHARAFGTTAYKTAYLIQHYPAQFFAAILNNEPMGFYPVSTICVEARKHGVKVLGPSINHSYQDVTVEDGQIRLPFKMINGMTEKAMTLIVSERERGGLFKSFSDFTRRVRLERDILKNLILCGAFDEFGISRRALLWNLNELDPRVEVQPGILIAVREGDSVAMPPIADFSLQEKVALEYQILGVGISAHPVELWRPILKARGFTGSAELHEVPPGEFIKVGGIPVRPHRPPTRSGRTVVFLSLEDEAGLIDVTCFENVYKRYGKYLFPGEMIPLGVWGQLQKRGNAFSVVAKSIFPLSYVLNERDT</sequence>
<dbReference type="PANTHER" id="PTHR32294">
    <property type="entry name" value="DNA POLYMERASE III SUBUNIT ALPHA"/>
    <property type="match status" value="1"/>
</dbReference>
<dbReference type="PANTHER" id="PTHR32294:SF4">
    <property type="entry name" value="ERROR-PRONE DNA POLYMERASE"/>
    <property type="match status" value="1"/>
</dbReference>
<evidence type="ECO:0000256" key="2">
    <source>
        <dbReference type="ARBA" id="ARBA00007391"/>
    </source>
</evidence>
<feature type="domain" description="Polymerase/histidinol phosphatase N-terminal" evidence="16">
    <location>
        <begin position="3"/>
        <end position="70"/>
    </location>
</feature>
<dbReference type="InterPro" id="IPR004365">
    <property type="entry name" value="NA-bd_OB_tRNA"/>
</dbReference>
<dbReference type="InterPro" id="IPR004013">
    <property type="entry name" value="PHP_dom"/>
</dbReference>
<dbReference type="GO" id="GO:0003887">
    <property type="term" value="F:DNA-directed DNA polymerase activity"/>
    <property type="evidence" value="ECO:0007669"/>
    <property type="project" value="UniProtKB-KW"/>
</dbReference>
<dbReference type="InterPro" id="IPR003141">
    <property type="entry name" value="Pol/His_phosphatase_N"/>
</dbReference>
<evidence type="ECO:0000256" key="15">
    <source>
        <dbReference type="ARBA" id="ARBA00049244"/>
    </source>
</evidence>
<evidence type="ECO:0000256" key="5">
    <source>
        <dbReference type="ARBA" id="ARBA00017273"/>
    </source>
</evidence>
<keyword evidence="13" id="KW-0234">DNA repair</keyword>
<dbReference type="Gene3D" id="3.20.20.140">
    <property type="entry name" value="Metal-dependent hydrolases"/>
    <property type="match status" value="1"/>
</dbReference>
<evidence type="ECO:0000313" key="17">
    <source>
        <dbReference type="EMBL" id="QUL98777.1"/>
    </source>
</evidence>
<keyword evidence="9" id="KW-0548">Nucleotidyltransferase</keyword>
<dbReference type="InterPro" id="IPR016195">
    <property type="entry name" value="Pol/histidinol_Pase-like"/>
</dbReference>
<dbReference type="InterPro" id="IPR040982">
    <property type="entry name" value="DNA_pol3_finger"/>
</dbReference>
<accession>A0AAT9LDZ1</accession>
<dbReference type="Pfam" id="PF07733">
    <property type="entry name" value="DNA_pol3_alpha"/>
    <property type="match status" value="1"/>
</dbReference>
<dbReference type="Pfam" id="PF01336">
    <property type="entry name" value="tRNA_anti-codon"/>
    <property type="match status" value="1"/>
</dbReference>
<comment type="similarity">
    <text evidence="2">Belongs to the DNA polymerase type-C family. DnaE2 subfamily.</text>
</comment>
<dbReference type="NCBIfam" id="TIGR00594">
    <property type="entry name" value="polc"/>
    <property type="match status" value="1"/>
</dbReference>
<dbReference type="Pfam" id="PF17657">
    <property type="entry name" value="DNA_pol3_finger"/>
    <property type="match status" value="1"/>
</dbReference>
<dbReference type="AlphaFoldDB" id="A0AAT9LDZ1"/>
<dbReference type="GO" id="GO:0006260">
    <property type="term" value="P:DNA replication"/>
    <property type="evidence" value="ECO:0007669"/>
    <property type="project" value="UniProtKB-KW"/>
</dbReference>
<keyword evidence="7" id="KW-0963">Cytoplasm</keyword>
<evidence type="ECO:0000256" key="10">
    <source>
        <dbReference type="ARBA" id="ARBA00022705"/>
    </source>
</evidence>
<dbReference type="InterPro" id="IPR041931">
    <property type="entry name" value="DNA_pol3_alpha_thumb_dom"/>
</dbReference>
<evidence type="ECO:0000256" key="11">
    <source>
        <dbReference type="ARBA" id="ARBA00022763"/>
    </source>
</evidence>
<reference evidence="17" key="2">
    <citation type="journal article" date="2023" name="Biology">
        <title>Prokaryotic Life Associated with Coal-Fire Gas Vents Revealed by Metagenomics.</title>
        <authorList>
            <person name="Kadnikov V.V."/>
            <person name="Mardanov A.V."/>
            <person name="Beletsky A.V."/>
            <person name="Karnachuk O.V."/>
            <person name="Ravin N.V."/>
        </authorList>
    </citation>
    <scope>NUCLEOTIDE SEQUENCE</scope>
    <source>
        <strain evidence="17">Bu02</strain>
    </source>
</reference>
<evidence type="ECO:0000259" key="16">
    <source>
        <dbReference type="SMART" id="SM00481"/>
    </source>
</evidence>
<dbReference type="EMBL" id="CP062796">
    <property type="protein sequence ID" value="QUL98777.1"/>
    <property type="molecule type" value="Genomic_DNA"/>
</dbReference>
<dbReference type="Gene3D" id="1.10.150.870">
    <property type="match status" value="1"/>
</dbReference>
<comment type="catalytic activity">
    <reaction evidence="15">
        <text>DNA(n) + a 2'-deoxyribonucleoside 5'-triphosphate = DNA(n+1) + diphosphate</text>
        <dbReference type="Rhea" id="RHEA:22508"/>
        <dbReference type="Rhea" id="RHEA-COMP:17339"/>
        <dbReference type="Rhea" id="RHEA-COMP:17340"/>
        <dbReference type="ChEBI" id="CHEBI:33019"/>
        <dbReference type="ChEBI" id="CHEBI:61560"/>
        <dbReference type="ChEBI" id="CHEBI:173112"/>
        <dbReference type="EC" id="2.7.7.7"/>
    </reaction>
</comment>
<evidence type="ECO:0000256" key="3">
    <source>
        <dbReference type="ARBA" id="ARBA00009496"/>
    </source>
</evidence>
<reference evidence="17" key="1">
    <citation type="submission" date="2020-10" db="EMBL/GenBank/DDBJ databases">
        <authorList>
            <person name="Kadnikov V."/>
            <person name="Beletsky A.V."/>
            <person name="Mardanov A.V."/>
            <person name="Karnachuk O.V."/>
            <person name="Ravin N.V."/>
        </authorList>
    </citation>
    <scope>NUCLEOTIDE SEQUENCE</scope>
    <source>
        <strain evidence="17">Bu02</strain>
    </source>
</reference>
<comment type="similarity">
    <text evidence="3">Belongs to the DNA polymerase type-C family. DnaE subfamily.</text>
</comment>
<keyword evidence="10" id="KW-0235">DNA replication</keyword>
<dbReference type="InterPro" id="IPR004805">
    <property type="entry name" value="DnaE2/DnaE/PolC"/>
</dbReference>
<keyword evidence="11" id="KW-0227">DNA damage</keyword>
<keyword evidence="12" id="KW-0239">DNA-directed DNA polymerase</keyword>